<protein>
    <submittedName>
        <fullName evidence="3">FAD-binding oxidoreductase</fullName>
    </submittedName>
    <submittedName>
        <fullName evidence="4">FAD-dependent oxidoreductase</fullName>
    </submittedName>
</protein>
<accession>A0A3A9JEQ2</accession>
<dbReference type="EMBL" id="RAQU01000066">
    <property type="protein sequence ID" value="RKK03851.1"/>
    <property type="molecule type" value="Genomic_DNA"/>
</dbReference>
<keyword evidence="1" id="KW-0560">Oxidoreductase</keyword>
<dbReference type="Proteomes" id="UP000278036">
    <property type="component" value="Unassembled WGS sequence"/>
</dbReference>
<gene>
    <name evidence="3" type="ORF">D6Z83_12465</name>
    <name evidence="4" type="ORF">EBE87_23980</name>
</gene>
<dbReference type="AlphaFoldDB" id="A0A3A9JEQ2"/>
<reference evidence="3 6" key="1">
    <citation type="submission" date="2018-09" db="EMBL/GenBank/DDBJ databases">
        <title>Roseomonas sp. nov., isolated from feces of Tibetan antelopes in the Qinghai-Tibet plateau, China.</title>
        <authorList>
            <person name="Tian Z."/>
        </authorList>
    </citation>
    <scope>NUCLEOTIDE SEQUENCE [LARGE SCALE GENOMIC DNA]</scope>
    <source>
        <strain evidence="4 5">Z23</strain>
        <strain evidence="3 6">Z24</strain>
    </source>
</reference>
<dbReference type="PANTHER" id="PTHR13847">
    <property type="entry name" value="SARCOSINE DEHYDROGENASE-RELATED"/>
    <property type="match status" value="1"/>
</dbReference>
<comment type="caution">
    <text evidence="3">The sequence shown here is derived from an EMBL/GenBank/DDBJ whole genome shotgun (WGS) entry which is preliminary data.</text>
</comment>
<keyword evidence="5" id="KW-1185">Reference proteome</keyword>
<dbReference type="SUPFAM" id="SSF51905">
    <property type="entry name" value="FAD/NAD(P)-binding domain"/>
    <property type="match status" value="1"/>
</dbReference>
<sequence length="445" mass="48255">MPETSDIFTPDFQARPYWWDAAPPAPAEAPLPEEAEVLVVGGGIAGLSTALELARNGVRPLVIDREPIGWGASSRNGGALAGAGGLGKLRGDLKEHLGAAFLAELMEEGEGAFEQFEAQVARDALDCDYMRCGRFVGAHAPKALEALKRRAEMINETGAGQAEVVSRAGVAAEIATERYAGGMVLHRAGSVHPGKYTRSLARAAEKHGALLASGVEMLDYRRDADGGFRVRTRRGEVRARQLMVATNGYTGAATPWQQRRLIPVASYMIATEELGEARVRSLLPNLRVYGDTKKVLYYFRPSPDHSRILFGGRASFVDADVLRAGATLHRFLLDLMPSLRGSRVSHAWKGNVAFAFDLMPHVGTQEGVHYALACNGSGVVTMTHLGRVAAQRIMGSANRESGFARLPFPTMPFYGGKPWFLPLVGMGYQLRDRLDGWRVRKGGQE</sequence>
<dbReference type="Gene3D" id="3.30.9.10">
    <property type="entry name" value="D-Amino Acid Oxidase, subunit A, domain 2"/>
    <property type="match status" value="1"/>
</dbReference>
<dbReference type="Pfam" id="PF01266">
    <property type="entry name" value="DAO"/>
    <property type="match status" value="1"/>
</dbReference>
<evidence type="ECO:0000313" key="4">
    <source>
        <dbReference type="EMBL" id="RMI17098.1"/>
    </source>
</evidence>
<proteinExistence type="predicted"/>
<evidence type="ECO:0000256" key="1">
    <source>
        <dbReference type="ARBA" id="ARBA00023002"/>
    </source>
</evidence>
<dbReference type="InParanoid" id="A0A3A9JEQ2"/>
<dbReference type="FunCoup" id="A0A3A9JEQ2">
    <property type="interactions" value="309"/>
</dbReference>
<dbReference type="PANTHER" id="PTHR13847:SF281">
    <property type="entry name" value="FAD DEPENDENT OXIDOREDUCTASE DOMAIN-CONTAINING PROTEIN"/>
    <property type="match status" value="1"/>
</dbReference>
<dbReference type="InterPro" id="IPR036188">
    <property type="entry name" value="FAD/NAD-bd_sf"/>
</dbReference>
<dbReference type="OrthoDB" id="9815989at2"/>
<evidence type="ECO:0000313" key="6">
    <source>
        <dbReference type="Proteomes" id="UP000278036"/>
    </source>
</evidence>
<name>A0A3A9JEQ2_9PROT</name>
<dbReference type="Proteomes" id="UP000274097">
    <property type="component" value="Unassembled WGS sequence"/>
</dbReference>
<dbReference type="GO" id="GO:0016491">
    <property type="term" value="F:oxidoreductase activity"/>
    <property type="evidence" value="ECO:0007669"/>
    <property type="project" value="UniProtKB-KW"/>
</dbReference>
<dbReference type="GO" id="GO:0005737">
    <property type="term" value="C:cytoplasm"/>
    <property type="evidence" value="ECO:0007669"/>
    <property type="project" value="TreeGrafter"/>
</dbReference>
<dbReference type="EMBL" id="RFLX01000038">
    <property type="protein sequence ID" value="RMI17098.1"/>
    <property type="molecule type" value="Genomic_DNA"/>
</dbReference>
<feature type="domain" description="FAD dependent oxidoreductase" evidence="2">
    <location>
        <begin position="37"/>
        <end position="392"/>
    </location>
</feature>
<evidence type="ECO:0000313" key="3">
    <source>
        <dbReference type="EMBL" id="RKK03851.1"/>
    </source>
</evidence>
<evidence type="ECO:0000259" key="2">
    <source>
        <dbReference type="Pfam" id="PF01266"/>
    </source>
</evidence>
<organism evidence="3 6">
    <name type="scientific">Teichococcus wenyumeiae</name>
    <dbReference type="NCBI Taxonomy" id="2478470"/>
    <lineage>
        <taxon>Bacteria</taxon>
        <taxon>Pseudomonadati</taxon>
        <taxon>Pseudomonadota</taxon>
        <taxon>Alphaproteobacteria</taxon>
        <taxon>Acetobacterales</taxon>
        <taxon>Roseomonadaceae</taxon>
        <taxon>Roseomonas</taxon>
    </lineage>
</organism>
<dbReference type="InterPro" id="IPR006076">
    <property type="entry name" value="FAD-dep_OxRdtase"/>
</dbReference>
<dbReference type="Gene3D" id="3.50.50.60">
    <property type="entry name" value="FAD/NAD(P)-binding domain"/>
    <property type="match status" value="1"/>
</dbReference>
<evidence type="ECO:0000313" key="5">
    <source>
        <dbReference type="Proteomes" id="UP000274097"/>
    </source>
</evidence>
<dbReference type="RefSeq" id="WP_120638632.1">
    <property type="nucleotide sequence ID" value="NZ_RAQU01000066.1"/>
</dbReference>